<dbReference type="Gene3D" id="2.120.10.30">
    <property type="entry name" value="TolB, C-terminal domain"/>
    <property type="match status" value="1"/>
</dbReference>
<dbReference type="EMBL" id="JANFLP010000008">
    <property type="protein sequence ID" value="MCQ1949898.1"/>
    <property type="molecule type" value="Genomic_DNA"/>
</dbReference>
<evidence type="ECO:0000256" key="2">
    <source>
        <dbReference type="SAM" id="SignalP"/>
    </source>
</evidence>
<protein>
    <submittedName>
        <fullName evidence="3">ScyD/ScyE family protein</fullName>
    </submittedName>
</protein>
<keyword evidence="4" id="KW-1185">Reference proteome</keyword>
<proteinExistence type="predicted"/>
<dbReference type="Proteomes" id="UP001206924">
    <property type="component" value="Unassembled WGS sequence"/>
</dbReference>
<keyword evidence="2" id="KW-0732">Signal</keyword>
<comment type="caution">
    <text evidence="3">The sequence shown here is derived from an EMBL/GenBank/DDBJ whole genome shotgun (WGS) entry which is preliminary data.</text>
</comment>
<evidence type="ECO:0000313" key="4">
    <source>
        <dbReference type="Proteomes" id="UP001206924"/>
    </source>
</evidence>
<evidence type="ECO:0000313" key="3">
    <source>
        <dbReference type="EMBL" id="MCQ1949898.1"/>
    </source>
</evidence>
<feature type="signal peptide" evidence="2">
    <location>
        <begin position="1"/>
        <end position="26"/>
    </location>
</feature>
<sequence length="418" mass="42031">MKKSSPALAVLAATAALGLAASPATAGGRHHPPSPSPAPVAGEVTTVAEGLLGPLSFAVGRGGTLDVAQSFTTLLTRITDGGEPEVLATAPEGYSPGSVSRDRGATYYTVATGAGTNDPVANITLLQSVDRDGTIETIADISAYEFAENPDSINTYGFEEALPAECAAQLPEGIPASPYTGLPDSNPAASLPGRFGGTIVADAGMNALIQVSDDGDIATVAVLPPIPVTVPAGIGWPDCAVGLAYNAEPVPTDVERGPDGALYVTSLPGSPEGGPTGSVFRIDPATLEPELVATGFVGATGLAVNDNGDIFVAELFANRISVVPSGSDTPQLFLEANQPAALELRGDALYASVDALAGLPTGPDPEAPPAAEPPAEPAPATGSIIRIELDDNCGGYHHHHGGADRHSGDGVRGDESEE</sequence>
<feature type="compositionally biased region" description="Basic and acidic residues" evidence="1">
    <location>
        <begin position="401"/>
        <end position="418"/>
    </location>
</feature>
<feature type="chain" id="PRO_5046428234" evidence="2">
    <location>
        <begin position="27"/>
        <end position="418"/>
    </location>
</feature>
<organism evidence="3 4">
    <name type="scientific">Arthrobacter jinronghuae</name>
    <dbReference type="NCBI Taxonomy" id="2964609"/>
    <lineage>
        <taxon>Bacteria</taxon>
        <taxon>Bacillati</taxon>
        <taxon>Actinomycetota</taxon>
        <taxon>Actinomycetes</taxon>
        <taxon>Micrococcales</taxon>
        <taxon>Micrococcaceae</taxon>
        <taxon>Arthrobacter</taxon>
    </lineage>
</organism>
<gene>
    <name evidence="3" type="ORF">NNX28_08130</name>
</gene>
<evidence type="ECO:0000256" key="1">
    <source>
        <dbReference type="SAM" id="MobiDB-lite"/>
    </source>
</evidence>
<feature type="region of interest" description="Disordered" evidence="1">
    <location>
        <begin position="356"/>
        <end position="418"/>
    </location>
</feature>
<accession>A0ABT1NQA0</accession>
<name>A0ABT1NQA0_9MICC</name>
<dbReference type="SUPFAM" id="SSF63829">
    <property type="entry name" value="Calcium-dependent phosphotriesterase"/>
    <property type="match status" value="1"/>
</dbReference>
<dbReference type="RefSeq" id="WP_255865400.1">
    <property type="nucleotide sequence ID" value="NZ_CP104263.1"/>
</dbReference>
<dbReference type="InterPro" id="IPR048031">
    <property type="entry name" value="ScyD/ScyE-like"/>
</dbReference>
<reference evidence="3 4" key="1">
    <citation type="submission" date="2022-07" db="EMBL/GenBank/DDBJ databases">
        <title>Novel species in genus Arthrobacter.</title>
        <authorList>
            <person name="Liu Y."/>
        </authorList>
    </citation>
    <scope>NUCLEOTIDE SEQUENCE [LARGE SCALE GENOMIC DNA]</scope>
    <source>
        <strain evidence="4">zg-Y859</strain>
    </source>
</reference>
<dbReference type="NCBIfam" id="NF033206">
    <property type="entry name" value="ScyE_fam"/>
    <property type="match status" value="1"/>
</dbReference>
<dbReference type="InterPro" id="IPR011042">
    <property type="entry name" value="6-blade_b-propeller_TolB-like"/>
</dbReference>
<feature type="compositionally biased region" description="Pro residues" evidence="1">
    <location>
        <begin position="362"/>
        <end position="377"/>
    </location>
</feature>